<dbReference type="EMBL" id="BAWF01000056">
    <property type="protein sequence ID" value="GAF48602.1"/>
    <property type="molecule type" value="Genomic_DNA"/>
</dbReference>
<proteinExistence type="predicted"/>
<dbReference type="Pfam" id="PF03358">
    <property type="entry name" value="FMN_red"/>
    <property type="match status" value="1"/>
</dbReference>
<dbReference type="AlphaFoldDB" id="X0QAJ2"/>
<dbReference type="SUPFAM" id="SSF52218">
    <property type="entry name" value="Flavoproteins"/>
    <property type="match status" value="1"/>
</dbReference>
<evidence type="ECO:0000313" key="2">
    <source>
        <dbReference type="EMBL" id="GAF48602.1"/>
    </source>
</evidence>
<dbReference type="Proteomes" id="UP000019491">
    <property type="component" value="Unassembled WGS sequence"/>
</dbReference>
<dbReference type="InterPro" id="IPR005025">
    <property type="entry name" value="FMN_Rdtase-like_dom"/>
</dbReference>
<name>X0QAJ2_RHOWR</name>
<dbReference type="RefSeq" id="WP_255221680.1">
    <property type="nucleotide sequence ID" value="NZ_BAWF01000056.1"/>
</dbReference>
<sequence>MMDETNHPRHRRYVHQHAKDWSATVDRADVFVFVTPEYNHGFNAVLKNALDYLNTERAYKPVGFVSYGCVSAGTRAVQTIKEVVATLTMVPPRGGEHPVRCKFSRRARLADSLPGRYLPVKNPFASA</sequence>
<dbReference type="PANTHER" id="PTHR30543:SF21">
    <property type="entry name" value="NAD(P)H-DEPENDENT FMN REDUCTASE LOT6"/>
    <property type="match status" value="1"/>
</dbReference>
<dbReference type="InterPro" id="IPR029039">
    <property type="entry name" value="Flavoprotein-like_sf"/>
</dbReference>
<organism evidence="2 3">
    <name type="scientific">Rhodococcus wratislaviensis NBRC 100605</name>
    <dbReference type="NCBI Taxonomy" id="1219028"/>
    <lineage>
        <taxon>Bacteria</taxon>
        <taxon>Bacillati</taxon>
        <taxon>Actinomycetota</taxon>
        <taxon>Actinomycetes</taxon>
        <taxon>Mycobacteriales</taxon>
        <taxon>Nocardiaceae</taxon>
        <taxon>Rhodococcus</taxon>
    </lineage>
</organism>
<evidence type="ECO:0000259" key="1">
    <source>
        <dbReference type="Pfam" id="PF03358"/>
    </source>
</evidence>
<comment type="caution">
    <text evidence="2">The sequence shown here is derived from an EMBL/GenBank/DDBJ whole genome shotgun (WGS) entry which is preliminary data.</text>
</comment>
<evidence type="ECO:0000313" key="3">
    <source>
        <dbReference type="Proteomes" id="UP000019491"/>
    </source>
</evidence>
<gene>
    <name evidence="2" type="ORF">RW1_056_00300</name>
</gene>
<dbReference type="PANTHER" id="PTHR30543">
    <property type="entry name" value="CHROMATE REDUCTASE"/>
    <property type="match status" value="1"/>
</dbReference>
<dbReference type="Gene3D" id="3.40.50.360">
    <property type="match status" value="1"/>
</dbReference>
<dbReference type="GO" id="GO:0010181">
    <property type="term" value="F:FMN binding"/>
    <property type="evidence" value="ECO:0007669"/>
    <property type="project" value="TreeGrafter"/>
</dbReference>
<feature type="domain" description="NADPH-dependent FMN reductase-like" evidence="1">
    <location>
        <begin position="11"/>
        <end position="96"/>
    </location>
</feature>
<keyword evidence="3" id="KW-1185">Reference proteome</keyword>
<dbReference type="GO" id="GO:0016491">
    <property type="term" value="F:oxidoreductase activity"/>
    <property type="evidence" value="ECO:0007669"/>
    <property type="project" value="InterPro"/>
</dbReference>
<dbReference type="InterPro" id="IPR050712">
    <property type="entry name" value="NAD(P)H-dep_reductase"/>
</dbReference>
<protein>
    <recommendedName>
        <fullName evidence="1">NADPH-dependent FMN reductase-like domain-containing protein</fullName>
    </recommendedName>
</protein>
<dbReference type="GO" id="GO:0005829">
    <property type="term" value="C:cytosol"/>
    <property type="evidence" value="ECO:0007669"/>
    <property type="project" value="TreeGrafter"/>
</dbReference>
<reference evidence="2 3" key="1">
    <citation type="submission" date="2014-02" db="EMBL/GenBank/DDBJ databases">
        <title>Whole genome shotgun sequence of Rhodococcus wratislaviensis NBRC 100605.</title>
        <authorList>
            <person name="Hosoyama A."/>
            <person name="Tsuchikane K."/>
            <person name="Yoshida I."/>
            <person name="Ohji S."/>
            <person name="Ichikawa N."/>
            <person name="Yamazoe A."/>
            <person name="Fujita N."/>
        </authorList>
    </citation>
    <scope>NUCLEOTIDE SEQUENCE [LARGE SCALE GENOMIC DNA]</scope>
    <source>
        <strain evidence="2 3">NBRC 100605</strain>
    </source>
</reference>
<accession>X0QAJ2</accession>